<evidence type="ECO:0000313" key="2">
    <source>
        <dbReference type="EMBL" id="NKY16928.1"/>
    </source>
</evidence>
<protein>
    <submittedName>
        <fullName evidence="2">Glycosyltransferase family 1 protein</fullName>
    </submittedName>
</protein>
<dbReference type="AlphaFoldDB" id="A0A846WV04"/>
<dbReference type="PANTHER" id="PTHR48050:SF13">
    <property type="entry name" value="STEROL 3-BETA-GLUCOSYLTRANSFERASE UGT80A2"/>
    <property type="match status" value="1"/>
</dbReference>
<evidence type="ECO:0000313" key="3">
    <source>
        <dbReference type="Proteomes" id="UP000582646"/>
    </source>
</evidence>
<dbReference type="InterPro" id="IPR050426">
    <property type="entry name" value="Glycosyltransferase_28"/>
</dbReference>
<keyword evidence="3" id="KW-1185">Reference proteome</keyword>
<evidence type="ECO:0000259" key="1">
    <source>
        <dbReference type="Pfam" id="PF06722"/>
    </source>
</evidence>
<dbReference type="GO" id="GO:0008194">
    <property type="term" value="F:UDP-glycosyltransferase activity"/>
    <property type="evidence" value="ECO:0007669"/>
    <property type="project" value="InterPro"/>
</dbReference>
<dbReference type="RefSeq" id="WP_168544046.1">
    <property type="nucleotide sequence ID" value="NZ_BAAAKS010000031.1"/>
</dbReference>
<dbReference type="SUPFAM" id="SSF53756">
    <property type="entry name" value="UDP-Glycosyltransferase/glycogen phosphorylase"/>
    <property type="match status" value="1"/>
</dbReference>
<dbReference type="FunFam" id="3.40.50.2000:FF:000009">
    <property type="entry name" value="Sterol 3-beta-glucosyltransferase UGT80A2"/>
    <property type="match status" value="1"/>
</dbReference>
<dbReference type="PANTHER" id="PTHR48050">
    <property type="entry name" value="STEROL 3-BETA-GLUCOSYLTRANSFERASE"/>
    <property type="match status" value="1"/>
</dbReference>
<feature type="domain" description="Erythromycin biosynthesis protein CIII-like C-terminal" evidence="1">
    <location>
        <begin position="293"/>
        <end position="395"/>
    </location>
</feature>
<sequence length="408" mass="42666">MVHVLIATYGSRGDTMPLAGVGLRLQQAGHAVTITTNHELDSETTELGLDARGVPLDLGEPDGEPSLADAMKLIRPAGIRQLSRNVLEAVDDVPADVVLTTPFTEPAMHALAEARGIPIIGARLQPLSATREYPPSLLGAWSSGGTINRATGRFAEGTVDRMYAGVVADLRRDLGLPRRSARALRRDRSRAQWPILCGWSPAVLPRPADWRPGIEVVGSWWAPSPRNWSPAPDLEDFLADGPPPVLVGLGSLLVPAQERDRLAAIVDEALAAAGVRGLVQAGGAGLRVPDREGVLNIDTVPYEHVLPRVAAIVHSCGAGTTAAALRAGIPSAPLPSPGGDQPFWARRLHALGAGTLPIARTKVTVSALAKAIRAAVSDSRYRTAAGALSSAIATEDGAATVLRVVAGQ</sequence>
<dbReference type="GO" id="GO:0016758">
    <property type="term" value="F:hexosyltransferase activity"/>
    <property type="evidence" value="ECO:0007669"/>
    <property type="project" value="UniProtKB-ARBA"/>
</dbReference>
<dbReference type="Gene3D" id="3.40.50.2000">
    <property type="entry name" value="Glycogen Phosphorylase B"/>
    <property type="match status" value="2"/>
</dbReference>
<proteinExistence type="predicted"/>
<dbReference type="InterPro" id="IPR002213">
    <property type="entry name" value="UDP_glucos_trans"/>
</dbReference>
<organism evidence="2 3">
    <name type="scientific">Tsukamurella spumae</name>
    <dbReference type="NCBI Taxonomy" id="44753"/>
    <lineage>
        <taxon>Bacteria</taxon>
        <taxon>Bacillati</taxon>
        <taxon>Actinomycetota</taxon>
        <taxon>Actinomycetes</taxon>
        <taxon>Mycobacteriales</taxon>
        <taxon>Tsukamurellaceae</taxon>
        <taxon>Tsukamurella</taxon>
    </lineage>
</organism>
<accession>A0A846WV04</accession>
<dbReference type="CDD" id="cd03784">
    <property type="entry name" value="GT1_Gtf-like"/>
    <property type="match status" value="1"/>
</dbReference>
<reference evidence="2 3" key="1">
    <citation type="submission" date="2020-04" db="EMBL/GenBank/DDBJ databases">
        <title>MicrobeNet Type strains.</title>
        <authorList>
            <person name="Nicholson A.C."/>
        </authorList>
    </citation>
    <scope>NUCLEOTIDE SEQUENCE [LARGE SCALE GENOMIC DNA]</scope>
    <source>
        <strain evidence="2 3">DSM 44113</strain>
    </source>
</reference>
<dbReference type="GO" id="GO:0017000">
    <property type="term" value="P:antibiotic biosynthetic process"/>
    <property type="evidence" value="ECO:0007669"/>
    <property type="project" value="UniProtKB-ARBA"/>
</dbReference>
<name>A0A846WV04_9ACTN</name>
<dbReference type="Pfam" id="PF06722">
    <property type="entry name" value="EryCIII-like_C"/>
    <property type="match status" value="1"/>
</dbReference>
<gene>
    <name evidence="2" type="ORF">HF999_00840</name>
</gene>
<keyword evidence="2" id="KW-0808">Transferase</keyword>
<dbReference type="Proteomes" id="UP000582646">
    <property type="component" value="Unassembled WGS sequence"/>
</dbReference>
<dbReference type="EMBL" id="JAAXOQ010000001">
    <property type="protein sequence ID" value="NKY16928.1"/>
    <property type="molecule type" value="Genomic_DNA"/>
</dbReference>
<dbReference type="InterPro" id="IPR010610">
    <property type="entry name" value="EryCIII-like_C"/>
</dbReference>
<comment type="caution">
    <text evidence="2">The sequence shown here is derived from an EMBL/GenBank/DDBJ whole genome shotgun (WGS) entry which is preliminary data.</text>
</comment>